<protein>
    <submittedName>
        <fullName evidence="7">Hydroxyacid dehydrogenase</fullName>
    </submittedName>
</protein>
<dbReference type="CDD" id="cd05300">
    <property type="entry name" value="2-Hacid_dh_1"/>
    <property type="match status" value="1"/>
</dbReference>
<dbReference type="RefSeq" id="WP_094364368.1">
    <property type="nucleotide sequence ID" value="NZ_NMVQ01000023.1"/>
</dbReference>
<dbReference type="Proteomes" id="UP000216311">
    <property type="component" value="Unassembled WGS sequence"/>
</dbReference>
<dbReference type="OrthoDB" id="4324715at2"/>
<organism evidence="7 8">
    <name type="scientific">Enemella dayhoffiae</name>
    <dbReference type="NCBI Taxonomy" id="2016507"/>
    <lineage>
        <taxon>Bacteria</taxon>
        <taxon>Bacillati</taxon>
        <taxon>Actinomycetota</taxon>
        <taxon>Actinomycetes</taxon>
        <taxon>Propionibacteriales</taxon>
        <taxon>Propionibacteriaceae</taxon>
        <taxon>Enemella</taxon>
    </lineage>
</organism>
<dbReference type="SUPFAM" id="SSF52283">
    <property type="entry name" value="Formate/glycerate dehydrogenase catalytic domain-like"/>
    <property type="match status" value="1"/>
</dbReference>
<name>A0A255GZA3_9ACTN</name>
<evidence type="ECO:0000259" key="5">
    <source>
        <dbReference type="Pfam" id="PF00389"/>
    </source>
</evidence>
<dbReference type="PANTHER" id="PTHR43333">
    <property type="entry name" value="2-HACID_DH_C DOMAIN-CONTAINING PROTEIN"/>
    <property type="match status" value="1"/>
</dbReference>
<gene>
    <name evidence="7" type="ORF">CGZ93_12060</name>
</gene>
<dbReference type="InterPro" id="IPR006139">
    <property type="entry name" value="D-isomer_2_OHA_DH_cat_dom"/>
</dbReference>
<dbReference type="AlphaFoldDB" id="A0A255GZA3"/>
<dbReference type="PANTHER" id="PTHR43333:SF1">
    <property type="entry name" value="D-ISOMER SPECIFIC 2-HYDROXYACID DEHYDROGENASE NAD-BINDING DOMAIN-CONTAINING PROTEIN"/>
    <property type="match status" value="1"/>
</dbReference>
<feature type="domain" description="D-isomer specific 2-hydroxyacid dehydrogenase NAD-binding" evidence="6">
    <location>
        <begin position="107"/>
        <end position="280"/>
    </location>
</feature>
<keyword evidence="8" id="KW-1185">Reference proteome</keyword>
<keyword evidence="2 4" id="KW-0560">Oxidoreductase</keyword>
<evidence type="ECO:0000313" key="7">
    <source>
        <dbReference type="EMBL" id="OYO20941.1"/>
    </source>
</evidence>
<dbReference type="Pfam" id="PF02826">
    <property type="entry name" value="2-Hacid_dh_C"/>
    <property type="match status" value="1"/>
</dbReference>
<feature type="domain" description="D-isomer specific 2-hydroxyacid dehydrogenase catalytic" evidence="5">
    <location>
        <begin position="15"/>
        <end position="311"/>
    </location>
</feature>
<comment type="similarity">
    <text evidence="1 4">Belongs to the D-isomer specific 2-hydroxyacid dehydrogenase family.</text>
</comment>
<evidence type="ECO:0000259" key="6">
    <source>
        <dbReference type="Pfam" id="PF02826"/>
    </source>
</evidence>
<keyword evidence="3" id="KW-0520">NAD</keyword>
<proteinExistence type="inferred from homology"/>
<evidence type="ECO:0000256" key="2">
    <source>
        <dbReference type="ARBA" id="ARBA00023002"/>
    </source>
</evidence>
<dbReference type="InterPro" id="IPR036291">
    <property type="entry name" value="NAD(P)-bd_dom_sf"/>
</dbReference>
<reference evidence="7 8" key="1">
    <citation type="submission" date="2017-07" db="EMBL/GenBank/DDBJ databases">
        <title>Draft whole genome sequences of clinical Proprionibacteriaceae strains.</title>
        <authorList>
            <person name="Bernier A.-M."/>
            <person name="Bernard K."/>
            <person name="Domingo M.-C."/>
        </authorList>
    </citation>
    <scope>NUCLEOTIDE SEQUENCE [LARGE SCALE GENOMIC DNA]</scope>
    <source>
        <strain evidence="7 8">NML 130396</strain>
    </source>
</reference>
<sequence length="319" mass="34528">MTTVVILTRDDLGPPSNLARLERLAEVRVCTAAGLADALPGADVLLWWDYFSPALAQAWGYADRLRWVHVASAGVDAVLFDELRDSDVLLSNARGVFDQPIAEFVLASVLAHLKDLPRLYRRQQERHWEHAETLRAAGRTALVVGTGGIGRATARLLKAVGFEVRGVGRTPRVTDPDFGQVVPSAELAEHVGWADHVVLAAPLTDQTRGLVERRVLAAMRPTAQLVNVGRGPLVVEADLIAALESGGIAAAALDVFETEPLPNDSPLWSLPGVQVSAHLSGDVVGWRDSLAEQFEQNLRRWVAGEELPSVVDKQRGYAS</sequence>
<evidence type="ECO:0000256" key="1">
    <source>
        <dbReference type="ARBA" id="ARBA00005854"/>
    </source>
</evidence>
<dbReference type="GO" id="GO:0051287">
    <property type="term" value="F:NAD binding"/>
    <property type="evidence" value="ECO:0007669"/>
    <property type="project" value="InterPro"/>
</dbReference>
<dbReference type="EMBL" id="NMVQ01000023">
    <property type="protein sequence ID" value="OYO20941.1"/>
    <property type="molecule type" value="Genomic_DNA"/>
</dbReference>
<evidence type="ECO:0000256" key="3">
    <source>
        <dbReference type="ARBA" id="ARBA00023027"/>
    </source>
</evidence>
<evidence type="ECO:0000256" key="4">
    <source>
        <dbReference type="RuleBase" id="RU003719"/>
    </source>
</evidence>
<dbReference type="Pfam" id="PF00389">
    <property type="entry name" value="2-Hacid_dh"/>
    <property type="match status" value="1"/>
</dbReference>
<dbReference type="GO" id="GO:0016616">
    <property type="term" value="F:oxidoreductase activity, acting on the CH-OH group of donors, NAD or NADP as acceptor"/>
    <property type="evidence" value="ECO:0007669"/>
    <property type="project" value="InterPro"/>
</dbReference>
<dbReference type="InterPro" id="IPR006140">
    <property type="entry name" value="D-isomer_DH_NAD-bd"/>
</dbReference>
<dbReference type="SUPFAM" id="SSF51735">
    <property type="entry name" value="NAD(P)-binding Rossmann-fold domains"/>
    <property type="match status" value="1"/>
</dbReference>
<evidence type="ECO:0000313" key="8">
    <source>
        <dbReference type="Proteomes" id="UP000216311"/>
    </source>
</evidence>
<comment type="caution">
    <text evidence="7">The sequence shown here is derived from an EMBL/GenBank/DDBJ whole genome shotgun (WGS) entry which is preliminary data.</text>
</comment>
<accession>A0A255GZA3</accession>
<dbReference type="Gene3D" id="3.40.50.720">
    <property type="entry name" value="NAD(P)-binding Rossmann-like Domain"/>
    <property type="match status" value="2"/>
</dbReference>